<feature type="binding site" evidence="10">
    <location>
        <begin position="8"/>
        <end position="18"/>
    </location>
    <ligand>
        <name>ATP</name>
        <dbReference type="ChEBI" id="CHEBI:30616"/>
    </ligand>
</feature>
<evidence type="ECO:0000256" key="1">
    <source>
        <dbReference type="ARBA" id="ARBA00005061"/>
    </source>
</evidence>
<evidence type="ECO:0000256" key="7">
    <source>
        <dbReference type="ARBA" id="ARBA00037993"/>
    </source>
</evidence>
<feature type="binding site" evidence="10">
    <location>
        <position position="199"/>
    </location>
    <ligand>
        <name>Zn(2+)</name>
        <dbReference type="ChEBI" id="CHEBI:29105"/>
    </ligand>
</feature>
<comment type="catalytic activity">
    <reaction evidence="9 10">
        <text>7-carboxy-7-carbaguanine + NH4(+) + 2 ATP = 7-cyano-7-carbaguanine + 2 AMP + 2 diphosphate + 2 H(+)</text>
        <dbReference type="Rhea" id="RHEA:27982"/>
        <dbReference type="ChEBI" id="CHEBI:15378"/>
        <dbReference type="ChEBI" id="CHEBI:28938"/>
        <dbReference type="ChEBI" id="CHEBI:30616"/>
        <dbReference type="ChEBI" id="CHEBI:33019"/>
        <dbReference type="ChEBI" id="CHEBI:45075"/>
        <dbReference type="ChEBI" id="CHEBI:61036"/>
        <dbReference type="ChEBI" id="CHEBI:456215"/>
        <dbReference type="EC" id="6.3.4.20"/>
    </reaction>
</comment>
<comment type="pathway">
    <text evidence="1 10">Purine metabolism; 7-cyano-7-deazaguanine biosynthesis.</text>
</comment>
<keyword evidence="5 10" id="KW-0862">Zinc</keyword>
<keyword evidence="10" id="KW-0671">Queuosine biosynthesis</keyword>
<dbReference type="Pfam" id="PF06508">
    <property type="entry name" value="QueC"/>
    <property type="match status" value="1"/>
</dbReference>
<accession>A0A4Q7ZJL3</accession>
<dbReference type="InterPro" id="IPR014729">
    <property type="entry name" value="Rossmann-like_a/b/a_fold"/>
</dbReference>
<keyword evidence="12" id="KW-1185">Reference proteome</keyword>
<dbReference type="UniPathway" id="UPA00391"/>
<evidence type="ECO:0000313" key="11">
    <source>
        <dbReference type="EMBL" id="RZU50694.1"/>
    </source>
</evidence>
<proteinExistence type="inferred from homology"/>
<dbReference type="PIRSF" id="PIRSF006293">
    <property type="entry name" value="ExsB"/>
    <property type="match status" value="1"/>
</dbReference>
<dbReference type="GO" id="GO:0005524">
    <property type="term" value="F:ATP binding"/>
    <property type="evidence" value="ECO:0007669"/>
    <property type="project" value="UniProtKB-UniRule"/>
</dbReference>
<feature type="binding site" evidence="10">
    <location>
        <position position="196"/>
    </location>
    <ligand>
        <name>Zn(2+)</name>
        <dbReference type="ChEBI" id="CHEBI:29105"/>
    </ligand>
</feature>
<sequence>MARIVQTFSGGMDSATLLRYLSRGGHELRTIGFDYGQRHKKELQFASKMAADLGVPYTIVSLDSLTCLLSESALTNADVAVPDGHYAEESMKITVVPNRNMIMLAVAIGYAENLHYDAVAIANHTGDHTIYPDCRPAFVEALDVAARLATYGGIRVLSPFKHISKTEIVAIGNAIGVDYRDTWSCYKGGDEHCGTCGTCVERQEALDEAGGVAVPAALDQVSAAMNEALT</sequence>
<protein>
    <recommendedName>
        <fullName evidence="8 10">7-cyano-7-deazaguanine synthase</fullName>
        <ecNumber evidence="8 10">6.3.4.20</ecNumber>
    </recommendedName>
    <alternativeName>
        <fullName evidence="10">7-cyano-7-carbaguanine synthase</fullName>
    </alternativeName>
    <alternativeName>
        <fullName evidence="10">PreQ(0) synthase</fullName>
    </alternativeName>
    <alternativeName>
        <fullName evidence="10">Queuosine biosynthesis protein QueC</fullName>
    </alternativeName>
</protein>
<evidence type="ECO:0000256" key="8">
    <source>
        <dbReference type="ARBA" id="ARBA00039149"/>
    </source>
</evidence>
<dbReference type="PANTHER" id="PTHR42914:SF1">
    <property type="entry name" value="7-CYANO-7-DEAZAGUANINE SYNTHASE"/>
    <property type="match status" value="1"/>
</dbReference>
<evidence type="ECO:0000256" key="2">
    <source>
        <dbReference type="ARBA" id="ARBA00022598"/>
    </source>
</evidence>
<dbReference type="AlphaFoldDB" id="A0A4Q7ZJL3"/>
<evidence type="ECO:0000256" key="10">
    <source>
        <dbReference type="HAMAP-Rule" id="MF_01633"/>
    </source>
</evidence>
<comment type="cofactor">
    <cofactor evidence="10">
        <name>Zn(2+)</name>
        <dbReference type="ChEBI" id="CHEBI:29105"/>
    </cofactor>
    <text evidence="10">Binds 1 zinc ion per subunit.</text>
</comment>
<dbReference type="CDD" id="cd01995">
    <property type="entry name" value="QueC-like"/>
    <property type="match status" value="1"/>
</dbReference>
<dbReference type="HAMAP" id="MF_01633">
    <property type="entry name" value="QueC"/>
    <property type="match status" value="1"/>
</dbReference>
<dbReference type="InterPro" id="IPR018317">
    <property type="entry name" value="QueC"/>
</dbReference>
<keyword evidence="4 10" id="KW-0547">Nucleotide-binding</keyword>
<comment type="caution">
    <text evidence="11">The sequence shown here is derived from an EMBL/GenBank/DDBJ whole genome shotgun (WGS) entry which is preliminary data.</text>
</comment>
<dbReference type="SUPFAM" id="SSF52402">
    <property type="entry name" value="Adenine nucleotide alpha hydrolases-like"/>
    <property type="match status" value="1"/>
</dbReference>
<dbReference type="NCBIfam" id="TIGR00364">
    <property type="entry name" value="7-cyano-7-deazaguanine synthase QueC"/>
    <property type="match status" value="1"/>
</dbReference>
<feature type="binding site" evidence="10">
    <location>
        <position position="193"/>
    </location>
    <ligand>
        <name>Zn(2+)</name>
        <dbReference type="ChEBI" id="CHEBI:29105"/>
    </ligand>
</feature>
<evidence type="ECO:0000256" key="3">
    <source>
        <dbReference type="ARBA" id="ARBA00022723"/>
    </source>
</evidence>
<reference evidence="11 12" key="1">
    <citation type="submission" date="2019-02" db="EMBL/GenBank/DDBJ databases">
        <title>Sequencing the genomes of 1000 actinobacteria strains.</title>
        <authorList>
            <person name="Klenk H.-P."/>
        </authorList>
    </citation>
    <scope>NUCLEOTIDE SEQUENCE [LARGE SCALE GENOMIC DNA]</scope>
    <source>
        <strain evidence="11 12">DSM 45162</strain>
    </source>
</reference>
<evidence type="ECO:0000313" key="12">
    <source>
        <dbReference type="Proteomes" id="UP000292564"/>
    </source>
</evidence>
<gene>
    <name evidence="10" type="primary">queC</name>
    <name evidence="11" type="ORF">EV385_2473</name>
</gene>
<comment type="function">
    <text evidence="10">Catalyzes the ATP-dependent conversion of 7-carboxy-7-deazaguanine (CDG) to 7-cyano-7-deazaguanine (preQ(0)).</text>
</comment>
<dbReference type="GO" id="GO:0008616">
    <property type="term" value="P:tRNA queuosine(34) biosynthetic process"/>
    <property type="evidence" value="ECO:0007669"/>
    <property type="project" value="UniProtKB-UniRule"/>
</dbReference>
<dbReference type="EMBL" id="SHKY01000001">
    <property type="protein sequence ID" value="RZU50694.1"/>
    <property type="molecule type" value="Genomic_DNA"/>
</dbReference>
<keyword evidence="2 10" id="KW-0436">Ligase</keyword>
<dbReference type="RefSeq" id="WP_130509579.1">
    <property type="nucleotide sequence ID" value="NZ_SHKY01000001.1"/>
</dbReference>
<dbReference type="GO" id="GO:0008270">
    <property type="term" value="F:zinc ion binding"/>
    <property type="evidence" value="ECO:0007669"/>
    <property type="project" value="UniProtKB-UniRule"/>
</dbReference>
<evidence type="ECO:0000256" key="5">
    <source>
        <dbReference type="ARBA" id="ARBA00022833"/>
    </source>
</evidence>
<keyword evidence="3 10" id="KW-0479">Metal-binding</keyword>
<organism evidence="11 12">
    <name type="scientific">Krasilnikovia cinnamomea</name>
    <dbReference type="NCBI Taxonomy" id="349313"/>
    <lineage>
        <taxon>Bacteria</taxon>
        <taxon>Bacillati</taxon>
        <taxon>Actinomycetota</taxon>
        <taxon>Actinomycetes</taxon>
        <taxon>Micromonosporales</taxon>
        <taxon>Micromonosporaceae</taxon>
        <taxon>Krasilnikovia</taxon>
    </lineage>
</organism>
<name>A0A4Q7ZJL3_9ACTN</name>
<dbReference type="PANTHER" id="PTHR42914">
    <property type="entry name" value="7-CYANO-7-DEAZAGUANINE SYNTHASE"/>
    <property type="match status" value="1"/>
</dbReference>
<keyword evidence="6 10" id="KW-0067">ATP-binding</keyword>
<dbReference type="Proteomes" id="UP000292564">
    <property type="component" value="Unassembled WGS sequence"/>
</dbReference>
<dbReference type="OrthoDB" id="9789567at2"/>
<comment type="similarity">
    <text evidence="7 10">Belongs to the QueC family.</text>
</comment>
<feature type="binding site" evidence="10">
    <location>
        <position position="185"/>
    </location>
    <ligand>
        <name>Zn(2+)</name>
        <dbReference type="ChEBI" id="CHEBI:29105"/>
    </ligand>
</feature>
<dbReference type="EC" id="6.3.4.20" evidence="8 10"/>
<evidence type="ECO:0000256" key="6">
    <source>
        <dbReference type="ARBA" id="ARBA00022840"/>
    </source>
</evidence>
<dbReference type="Gene3D" id="3.40.50.620">
    <property type="entry name" value="HUPs"/>
    <property type="match status" value="1"/>
</dbReference>
<dbReference type="GO" id="GO:0016879">
    <property type="term" value="F:ligase activity, forming carbon-nitrogen bonds"/>
    <property type="evidence" value="ECO:0007669"/>
    <property type="project" value="UniProtKB-UniRule"/>
</dbReference>
<evidence type="ECO:0000256" key="4">
    <source>
        <dbReference type="ARBA" id="ARBA00022741"/>
    </source>
</evidence>
<evidence type="ECO:0000256" key="9">
    <source>
        <dbReference type="ARBA" id="ARBA00047890"/>
    </source>
</evidence>